<reference evidence="2 3" key="1">
    <citation type="submission" date="2016-11" db="EMBL/GenBank/DDBJ databases">
        <title>The macronuclear genome of Stentor coeruleus: a giant cell with tiny introns.</title>
        <authorList>
            <person name="Slabodnick M."/>
            <person name="Ruby J.G."/>
            <person name="Reiff S.B."/>
            <person name="Swart E.C."/>
            <person name="Gosai S."/>
            <person name="Prabakaran S."/>
            <person name="Witkowska E."/>
            <person name="Larue G.E."/>
            <person name="Fisher S."/>
            <person name="Freeman R.M."/>
            <person name="Gunawardena J."/>
            <person name="Chu W."/>
            <person name="Stover N.A."/>
            <person name="Gregory B.D."/>
            <person name="Nowacki M."/>
            <person name="Derisi J."/>
            <person name="Roy S.W."/>
            <person name="Marshall W.F."/>
            <person name="Sood P."/>
        </authorList>
    </citation>
    <scope>NUCLEOTIDE SEQUENCE [LARGE SCALE GENOMIC DNA]</scope>
    <source>
        <strain evidence="2">WM001</strain>
    </source>
</reference>
<protein>
    <submittedName>
        <fullName evidence="2">Uncharacterized protein</fullName>
    </submittedName>
</protein>
<feature type="compositionally biased region" description="Basic residues" evidence="1">
    <location>
        <begin position="101"/>
        <end position="110"/>
    </location>
</feature>
<feature type="region of interest" description="Disordered" evidence="1">
    <location>
        <begin position="101"/>
        <end position="120"/>
    </location>
</feature>
<evidence type="ECO:0000313" key="2">
    <source>
        <dbReference type="EMBL" id="OMJ76857.1"/>
    </source>
</evidence>
<organism evidence="2 3">
    <name type="scientific">Stentor coeruleus</name>
    <dbReference type="NCBI Taxonomy" id="5963"/>
    <lineage>
        <taxon>Eukaryota</taxon>
        <taxon>Sar</taxon>
        <taxon>Alveolata</taxon>
        <taxon>Ciliophora</taxon>
        <taxon>Postciliodesmatophora</taxon>
        <taxon>Heterotrichea</taxon>
        <taxon>Heterotrichida</taxon>
        <taxon>Stentoridae</taxon>
        <taxon>Stentor</taxon>
    </lineage>
</organism>
<dbReference type="AlphaFoldDB" id="A0A1R2BJ97"/>
<name>A0A1R2BJ97_9CILI</name>
<gene>
    <name evidence="2" type="ORF">SteCoe_23704</name>
</gene>
<proteinExistence type="predicted"/>
<dbReference type="Proteomes" id="UP000187209">
    <property type="component" value="Unassembled WGS sequence"/>
</dbReference>
<keyword evidence="3" id="KW-1185">Reference proteome</keyword>
<dbReference type="EMBL" id="MPUH01000608">
    <property type="protein sequence ID" value="OMJ76857.1"/>
    <property type="molecule type" value="Genomic_DNA"/>
</dbReference>
<sequence length="506" mass="58774">MDSLTKYEPIKPYYNKSDSLGLLSLSISKRPDKKLITRPLTSKSRFLATKPYPNSKIQAFKIPSLAGLKKTSINPWKKFYAKSETDIIKLGLLEPEGFTIKKRKNTRKPSKKDNENPQESINSIKISFNVEENDEIIDYLSKNITRTNSEDIKTHYKSSNMPLKNEKIIGLITENLASAYSSQMCQTDFKTLKPTHIENYFDINTSNNKNRSLNKALVTAYNIDISLKEYQVRYFINSTLDIIFINVSSYNEKYEMQYNTKPGNPILEVIKNKIHPGIDIVNKGLVIRDCEKKIIVTGMHISKMIMCKVCIESTLPRFEVIFICEVMGRCIKKTLPYSEIPQEFRTTTIDPELLFACFRLKENTISIEFPQKKVLQIIYYKLCTFNNQPYHLKISEFFSRSSRFFLFQAISKTSDPVGSLLINTQNISEITNIHNENLLERIGKIVLLLAVKNSQIVLRNYIETMKDENYFLEDEDLDDLEKKAVKIQRLFRVYMANKHSKEKQKK</sequence>
<dbReference type="PROSITE" id="PS50096">
    <property type="entry name" value="IQ"/>
    <property type="match status" value="1"/>
</dbReference>
<accession>A0A1R2BJ97</accession>
<evidence type="ECO:0000256" key="1">
    <source>
        <dbReference type="SAM" id="MobiDB-lite"/>
    </source>
</evidence>
<comment type="caution">
    <text evidence="2">The sequence shown here is derived from an EMBL/GenBank/DDBJ whole genome shotgun (WGS) entry which is preliminary data.</text>
</comment>
<evidence type="ECO:0000313" key="3">
    <source>
        <dbReference type="Proteomes" id="UP000187209"/>
    </source>
</evidence>